<keyword evidence="2" id="KW-0201">Cytochrome c-type biogenesis</keyword>
<evidence type="ECO:0000313" key="6">
    <source>
        <dbReference type="EMBL" id="QTH62787.1"/>
    </source>
</evidence>
<reference evidence="6" key="1">
    <citation type="submission" date="2021-03" db="EMBL/GenBank/DDBJ databases">
        <title>Description of Psychrosphaera ytuae sp. nov. isolated from deep sea sediment of South China Sea.</title>
        <authorList>
            <person name="Zhang J."/>
            <person name="Xu X.-D."/>
        </authorList>
    </citation>
    <scope>NUCLEOTIDE SEQUENCE</scope>
    <source>
        <strain evidence="6">MTZ26</strain>
    </source>
</reference>
<keyword evidence="7" id="KW-1185">Reference proteome</keyword>
<dbReference type="GO" id="GO:0016209">
    <property type="term" value="F:antioxidant activity"/>
    <property type="evidence" value="ECO:0007669"/>
    <property type="project" value="InterPro"/>
</dbReference>
<keyword evidence="4" id="KW-0676">Redox-active center</keyword>
<dbReference type="GO" id="GO:0017004">
    <property type="term" value="P:cytochrome complex assembly"/>
    <property type="evidence" value="ECO:0007669"/>
    <property type="project" value="UniProtKB-KW"/>
</dbReference>
<dbReference type="SUPFAM" id="SSF52833">
    <property type="entry name" value="Thioredoxin-like"/>
    <property type="match status" value="1"/>
</dbReference>
<accession>A0A975HH83</accession>
<evidence type="ECO:0000256" key="3">
    <source>
        <dbReference type="ARBA" id="ARBA00023157"/>
    </source>
</evidence>
<dbReference type="Gene3D" id="3.40.30.10">
    <property type="entry name" value="Glutaredoxin"/>
    <property type="match status" value="1"/>
</dbReference>
<name>A0A975HH83_9GAMM</name>
<keyword evidence="3" id="KW-1015">Disulfide bond</keyword>
<dbReference type="InterPro" id="IPR013766">
    <property type="entry name" value="Thioredoxin_domain"/>
</dbReference>
<dbReference type="PANTHER" id="PTHR42852">
    <property type="entry name" value="THIOL:DISULFIDE INTERCHANGE PROTEIN DSBE"/>
    <property type="match status" value="1"/>
</dbReference>
<dbReference type="PROSITE" id="PS51352">
    <property type="entry name" value="THIOREDOXIN_2"/>
    <property type="match status" value="1"/>
</dbReference>
<evidence type="ECO:0000259" key="5">
    <source>
        <dbReference type="PROSITE" id="PS51352"/>
    </source>
</evidence>
<dbReference type="InterPro" id="IPR000866">
    <property type="entry name" value="AhpC/TSA"/>
</dbReference>
<gene>
    <name evidence="6" type="ORF">J1N51_08345</name>
</gene>
<evidence type="ECO:0000256" key="2">
    <source>
        <dbReference type="ARBA" id="ARBA00022748"/>
    </source>
</evidence>
<protein>
    <submittedName>
        <fullName evidence="6">TlpA family protein disulfide reductase</fullName>
    </submittedName>
</protein>
<dbReference type="InterPro" id="IPR036249">
    <property type="entry name" value="Thioredoxin-like_sf"/>
</dbReference>
<organism evidence="6 7">
    <name type="scientific">Psychrosphaera ytuae</name>
    <dbReference type="NCBI Taxonomy" id="2820710"/>
    <lineage>
        <taxon>Bacteria</taxon>
        <taxon>Pseudomonadati</taxon>
        <taxon>Pseudomonadota</taxon>
        <taxon>Gammaproteobacteria</taxon>
        <taxon>Alteromonadales</taxon>
        <taxon>Pseudoalteromonadaceae</taxon>
        <taxon>Psychrosphaera</taxon>
    </lineage>
</organism>
<feature type="domain" description="Thioredoxin" evidence="5">
    <location>
        <begin position="44"/>
        <end position="184"/>
    </location>
</feature>
<comment type="subcellular location">
    <subcellularLocation>
        <location evidence="1">Cell envelope</location>
    </subcellularLocation>
</comment>
<dbReference type="PANTHER" id="PTHR42852:SF6">
    <property type="entry name" value="THIOL:DISULFIDE INTERCHANGE PROTEIN DSBE"/>
    <property type="match status" value="1"/>
</dbReference>
<evidence type="ECO:0000256" key="1">
    <source>
        <dbReference type="ARBA" id="ARBA00004196"/>
    </source>
</evidence>
<dbReference type="GO" id="GO:0030313">
    <property type="term" value="C:cell envelope"/>
    <property type="evidence" value="ECO:0007669"/>
    <property type="project" value="UniProtKB-SubCell"/>
</dbReference>
<dbReference type="RefSeq" id="WP_208830288.1">
    <property type="nucleotide sequence ID" value="NZ_CP072110.1"/>
</dbReference>
<dbReference type="AlphaFoldDB" id="A0A975HH83"/>
<dbReference type="KEGG" id="psym:J1N51_08345"/>
<proteinExistence type="predicted"/>
<dbReference type="InterPro" id="IPR050553">
    <property type="entry name" value="Thioredoxin_ResA/DsbE_sf"/>
</dbReference>
<evidence type="ECO:0000256" key="4">
    <source>
        <dbReference type="ARBA" id="ARBA00023284"/>
    </source>
</evidence>
<sequence>MKRILLSVLFLSSVFLISKYFFSGSDFNDLSSEQLSDSLNAHQKVVGQTVNPNHVLYTLEGEEVRFSDFVGKPLVVMYWAPWCKACKEQLPEMIRAQQALPHVNFAYIVVNSDNEAIAKWQTPATKNMKIYRKGWKQGESILTGNALPLTYVVDESGTVLDEQLGFNTNTKLNYIYNAVSEVDTIAQRTDISVVNNGN</sequence>
<evidence type="ECO:0000313" key="7">
    <source>
        <dbReference type="Proteomes" id="UP000682739"/>
    </source>
</evidence>
<dbReference type="Pfam" id="PF00578">
    <property type="entry name" value="AhpC-TSA"/>
    <property type="match status" value="1"/>
</dbReference>
<dbReference type="GO" id="GO:0016491">
    <property type="term" value="F:oxidoreductase activity"/>
    <property type="evidence" value="ECO:0007669"/>
    <property type="project" value="InterPro"/>
</dbReference>
<dbReference type="Proteomes" id="UP000682739">
    <property type="component" value="Chromosome"/>
</dbReference>
<dbReference type="EMBL" id="CP072110">
    <property type="protein sequence ID" value="QTH62787.1"/>
    <property type="molecule type" value="Genomic_DNA"/>
</dbReference>
<dbReference type="CDD" id="cd02966">
    <property type="entry name" value="TlpA_like_family"/>
    <property type="match status" value="1"/>
</dbReference>